<evidence type="ECO:0000256" key="1">
    <source>
        <dbReference type="SAM" id="MobiDB-lite"/>
    </source>
</evidence>
<evidence type="ECO:0000313" key="3">
    <source>
        <dbReference type="Proteomes" id="UP001064879"/>
    </source>
</evidence>
<dbReference type="EMBL" id="CP093443">
    <property type="protein sequence ID" value="UVI35802.1"/>
    <property type="molecule type" value="Genomic_DNA"/>
</dbReference>
<dbReference type="Proteomes" id="UP001064879">
    <property type="component" value="Chromosome"/>
</dbReference>
<name>A0ABY5SMK9_9MICO</name>
<feature type="region of interest" description="Disordered" evidence="1">
    <location>
        <begin position="152"/>
        <end position="177"/>
    </location>
</feature>
<reference evidence="2" key="1">
    <citation type="submission" date="2022-03" db="EMBL/GenBank/DDBJ databases">
        <title>Brevibacterium spongiae sp. nov., isolated from marine sponge.</title>
        <authorList>
            <person name="Li Z."/>
            <person name="Zhang M."/>
        </authorList>
    </citation>
    <scope>NUCLEOTIDE SEQUENCE</scope>
    <source>
        <strain evidence="2">WHS-Z9</strain>
    </source>
</reference>
<sequence length="177" mass="18487">MSDETVAAPAGETDTHLRAVIDEYMGSFEPAAEDSAGLRERILQIVREDAVLAPSTRLLSERGNPFQITTATVRGIVRHAVDAVDGIRARSVSVSPAGDPEGSAADVALTVTMRAGVEFVPTAEEVRRIIARDLSAELGIPANRIDITADDVFLDDDGDGGDGGGDGEGVDKEAADD</sequence>
<keyword evidence="3" id="KW-1185">Reference proteome</keyword>
<protein>
    <submittedName>
        <fullName evidence="2">Alkaline shock response membrane anchor protein AmaP</fullName>
    </submittedName>
</protein>
<organism evidence="2 3">
    <name type="scientific">Brevibacterium spongiae</name>
    <dbReference type="NCBI Taxonomy" id="2909672"/>
    <lineage>
        <taxon>Bacteria</taxon>
        <taxon>Bacillati</taxon>
        <taxon>Actinomycetota</taxon>
        <taxon>Actinomycetes</taxon>
        <taxon>Micrococcales</taxon>
        <taxon>Brevibacteriaceae</taxon>
        <taxon>Brevibacterium</taxon>
    </lineage>
</organism>
<proteinExistence type="predicted"/>
<dbReference type="RefSeq" id="WP_265418419.1">
    <property type="nucleotide sequence ID" value="NZ_CP093443.1"/>
</dbReference>
<gene>
    <name evidence="2" type="ORF">L1F31_17060</name>
</gene>
<accession>A0ABY5SMK9</accession>
<evidence type="ECO:0000313" key="2">
    <source>
        <dbReference type="EMBL" id="UVI35802.1"/>
    </source>
</evidence>